<feature type="domain" description="HTH araC/xylS-type" evidence="4">
    <location>
        <begin position="221"/>
        <end position="321"/>
    </location>
</feature>
<dbReference type="Pfam" id="PF01965">
    <property type="entry name" value="DJ-1_PfpI"/>
    <property type="match status" value="1"/>
</dbReference>
<dbReference type="InterPro" id="IPR018060">
    <property type="entry name" value="HTH_AraC"/>
</dbReference>
<dbReference type="PROSITE" id="PS01124">
    <property type="entry name" value="HTH_ARAC_FAMILY_2"/>
    <property type="match status" value="1"/>
</dbReference>
<dbReference type="InterPro" id="IPR002818">
    <property type="entry name" value="DJ-1/PfpI"/>
</dbReference>
<dbReference type="Proteomes" id="UP000249046">
    <property type="component" value="Unassembled WGS sequence"/>
</dbReference>
<dbReference type="EMBL" id="QFPO01000018">
    <property type="protein sequence ID" value="PZQ10818.1"/>
    <property type="molecule type" value="Genomic_DNA"/>
</dbReference>
<name>A0A2W5K680_9GAMM</name>
<evidence type="ECO:0000256" key="2">
    <source>
        <dbReference type="ARBA" id="ARBA00023163"/>
    </source>
</evidence>
<evidence type="ECO:0000256" key="1">
    <source>
        <dbReference type="ARBA" id="ARBA00023015"/>
    </source>
</evidence>
<dbReference type="GO" id="GO:0003700">
    <property type="term" value="F:DNA-binding transcription factor activity"/>
    <property type="evidence" value="ECO:0007669"/>
    <property type="project" value="InterPro"/>
</dbReference>
<feature type="compositionally biased region" description="Polar residues" evidence="3">
    <location>
        <begin position="325"/>
        <end position="341"/>
    </location>
</feature>
<gene>
    <name evidence="5" type="ORF">DI564_15100</name>
</gene>
<dbReference type="InterPro" id="IPR029062">
    <property type="entry name" value="Class_I_gatase-like"/>
</dbReference>
<dbReference type="Gene3D" id="3.40.50.880">
    <property type="match status" value="1"/>
</dbReference>
<evidence type="ECO:0000259" key="4">
    <source>
        <dbReference type="PROSITE" id="PS01124"/>
    </source>
</evidence>
<dbReference type="SUPFAM" id="SSF52317">
    <property type="entry name" value="Class I glutamine amidotransferase-like"/>
    <property type="match status" value="1"/>
</dbReference>
<dbReference type="AlphaFoldDB" id="A0A2W5K680"/>
<dbReference type="InterPro" id="IPR052158">
    <property type="entry name" value="INH-QAR"/>
</dbReference>
<feature type="region of interest" description="Disordered" evidence="3">
    <location>
        <begin position="318"/>
        <end position="341"/>
    </location>
</feature>
<dbReference type="SMART" id="SM00342">
    <property type="entry name" value="HTH_ARAC"/>
    <property type="match status" value="1"/>
</dbReference>
<organism evidence="5 6">
    <name type="scientific">Rhodanobacter denitrificans</name>
    <dbReference type="NCBI Taxonomy" id="666685"/>
    <lineage>
        <taxon>Bacteria</taxon>
        <taxon>Pseudomonadati</taxon>
        <taxon>Pseudomonadota</taxon>
        <taxon>Gammaproteobacteria</taxon>
        <taxon>Lysobacterales</taxon>
        <taxon>Rhodanobacteraceae</taxon>
        <taxon>Rhodanobacter</taxon>
    </lineage>
</organism>
<evidence type="ECO:0000256" key="3">
    <source>
        <dbReference type="SAM" id="MobiDB-lite"/>
    </source>
</evidence>
<keyword evidence="1" id="KW-0805">Transcription regulation</keyword>
<sequence>MRRPSSSQVRSIGLLLFDGITLMDVAGPAEVFATANAAMAPASAYRLRTYGVGRTSVRSEAGIVLVPDAPLPEHLAVDTLLVPGGSGLRHPKVLARVANALSHARPRCRRIVSVCTGAYALAESGLVRGRRIATHWRFAADLARRYPDVDVDARSLFILRDDLGSSAGITAGIDLCLSLVEEDLGHAVAMAVARELVVYLRRSGGQEQYSEPLRLQSGATDHLGEVVSAVLARPDADLRLDALAERAHLSPRQLQRKIAQRYGCSVTELIARIRVQEAQRLLCGRRSVGEIAACCGYTDADAFSRAFLRQTGLRPSQWRARFAESTPTPSTANSTESEMSE</sequence>
<dbReference type="GO" id="GO:0043565">
    <property type="term" value="F:sequence-specific DNA binding"/>
    <property type="evidence" value="ECO:0007669"/>
    <property type="project" value="InterPro"/>
</dbReference>
<evidence type="ECO:0000313" key="5">
    <source>
        <dbReference type="EMBL" id="PZQ10818.1"/>
    </source>
</evidence>
<accession>A0A2W5K680</accession>
<protein>
    <submittedName>
        <fullName evidence="5">AraC family transcriptional regulator</fullName>
    </submittedName>
</protein>
<dbReference type="CDD" id="cd03137">
    <property type="entry name" value="GATase1_AraC_1"/>
    <property type="match status" value="1"/>
</dbReference>
<comment type="caution">
    <text evidence="5">The sequence shown here is derived from an EMBL/GenBank/DDBJ whole genome shotgun (WGS) entry which is preliminary data.</text>
</comment>
<reference evidence="5 6" key="1">
    <citation type="submission" date="2017-08" db="EMBL/GenBank/DDBJ databases">
        <title>Infants hospitalized years apart are colonized by the same room-sourced microbial strains.</title>
        <authorList>
            <person name="Brooks B."/>
            <person name="Olm M.R."/>
            <person name="Firek B.A."/>
            <person name="Baker R."/>
            <person name="Thomas B.C."/>
            <person name="Morowitz M.J."/>
            <person name="Banfield J.F."/>
        </authorList>
    </citation>
    <scope>NUCLEOTIDE SEQUENCE [LARGE SCALE GENOMIC DNA]</scope>
    <source>
        <strain evidence="5">S2_005_003_R2_42</strain>
    </source>
</reference>
<dbReference type="Gene3D" id="1.10.10.60">
    <property type="entry name" value="Homeodomain-like"/>
    <property type="match status" value="1"/>
</dbReference>
<dbReference type="Pfam" id="PF12833">
    <property type="entry name" value="HTH_18"/>
    <property type="match status" value="1"/>
</dbReference>
<dbReference type="SUPFAM" id="SSF46689">
    <property type="entry name" value="Homeodomain-like"/>
    <property type="match status" value="1"/>
</dbReference>
<dbReference type="InterPro" id="IPR009057">
    <property type="entry name" value="Homeodomain-like_sf"/>
</dbReference>
<dbReference type="PANTHER" id="PTHR43130:SF3">
    <property type="entry name" value="HTH-TYPE TRANSCRIPTIONAL REGULATOR RV1931C"/>
    <property type="match status" value="1"/>
</dbReference>
<proteinExistence type="predicted"/>
<keyword evidence="2" id="KW-0804">Transcription</keyword>
<dbReference type="PANTHER" id="PTHR43130">
    <property type="entry name" value="ARAC-FAMILY TRANSCRIPTIONAL REGULATOR"/>
    <property type="match status" value="1"/>
</dbReference>
<evidence type="ECO:0000313" key="6">
    <source>
        <dbReference type="Proteomes" id="UP000249046"/>
    </source>
</evidence>